<keyword evidence="1" id="KW-0732">Signal</keyword>
<dbReference type="RefSeq" id="WP_248209017.1">
    <property type="nucleotide sequence ID" value="NZ_JALNMH010000008.1"/>
</dbReference>
<dbReference type="Proteomes" id="UP001431449">
    <property type="component" value="Unassembled WGS sequence"/>
</dbReference>
<evidence type="ECO:0008006" key="4">
    <source>
        <dbReference type="Google" id="ProtNLM"/>
    </source>
</evidence>
<comment type="caution">
    <text evidence="2">The sequence shown here is derived from an EMBL/GenBank/DDBJ whole genome shotgun (WGS) entry which is preliminary data.</text>
</comment>
<accession>A0ABT0GHP8</accession>
<keyword evidence="3" id="KW-1185">Reference proteome</keyword>
<protein>
    <recommendedName>
        <fullName evidence="4">Lipid A 3-O-deacylase (PagL)</fullName>
    </recommendedName>
</protein>
<dbReference type="EMBL" id="JALNMH010000008">
    <property type="protein sequence ID" value="MCK7594071.1"/>
    <property type="molecule type" value="Genomic_DNA"/>
</dbReference>
<evidence type="ECO:0000256" key="1">
    <source>
        <dbReference type="SAM" id="SignalP"/>
    </source>
</evidence>
<name>A0ABT0GHP8_9GAMM</name>
<sequence length="164" mass="17753">MTFPVASLFRCSLLGLATLTALPASAADEEAHMPWRASIGSSYSTVGNLAPFLGLHKPFARWRDYRIEAAVGVIGKHPKAESVDREHIGWVALGLARNFGRWEASFSVAASYPQTTALSSVGQFLTQVSYPLAEGYALRVGHMSNGSLHGRNRGETFFALTIDL</sequence>
<evidence type="ECO:0000313" key="3">
    <source>
        <dbReference type="Proteomes" id="UP001431449"/>
    </source>
</evidence>
<gene>
    <name evidence="2" type="ORF">M0G41_10340</name>
</gene>
<organism evidence="2 3">
    <name type="scientific">Pseudomarimonas salicorniae</name>
    <dbReference type="NCBI Taxonomy" id="2933270"/>
    <lineage>
        <taxon>Bacteria</taxon>
        <taxon>Pseudomonadati</taxon>
        <taxon>Pseudomonadota</taxon>
        <taxon>Gammaproteobacteria</taxon>
        <taxon>Lysobacterales</taxon>
        <taxon>Lysobacteraceae</taxon>
        <taxon>Pseudomarimonas</taxon>
    </lineage>
</organism>
<feature type="signal peptide" evidence="1">
    <location>
        <begin position="1"/>
        <end position="26"/>
    </location>
</feature>
<feature type="chain" id="PRO_5047174838" description="Lipid A 3-O-deacylase (PagL)" evidence="1">
    <location>
        <begin position="27"/>
        <end position="164"/>
    </location>
</feature>
<evidence type="ECO:0000313" key="2">
    <source>
        <dbReference type="EMBL" id="MCK7594071.1"/>
    </source>
</evidence>
<reference evidence="2" key="1">
    <citation type="submission" date="2022-04" db="EMBL/GenBank/DDBJ databases">
        <title>Lysobacter sp. CAU 1642 isolated from sea sand.</title>
        <authorList>
            <person name="Kim W."/>
        </authorList>
    </citation>
    <scope>NUCLEOTIDE SEQUENCE</scope>
    <source>
        <strain evidence="2">CAU 1642</strain>
    </source>
</reference>
<proteinExistence type="predicted"/>